<reference evidence="2 3" key="1">
    <citation type="journal article" date="2009" name="Stand. Genomic Sci.">
        <title>Complete genome sequence of Catenulispora acidiphila type strain (ID 139908).</title>
        <authorList>
            <person name="Copeland A."/>
            <person name="Lapidus A."/>
            <person name="Glavina Del Rio T."/>
            <person name="Nolan M."/>
            <person name="Lucas S."/>
            <person name="Chen F."/>
            <person name="Tice H."/>
            <person name="Cheng J.F."/>
            <person name="Bruce D."/>
            <person name="Goodwin L."/>
            <person name="Pitluck S."/>
            <person name="Mikhailova N."/>
            <person name="Pati A."/>
            <person name="Ivanova N."/>
            <person name="Mavromatis K."/>
            <person name="Chen A."/>
            <person name="Palaniappan K."/>
            <person name="Chain P."/>
            <person name="Land M."/>
            <person name="Hauser L."/>
            <person name="Chang Y.J."/>
            <person name="Jeffries C.D."/>
            <person name="Chertkov O."/>
            <person name="Brettin T."/>
            <person name="Detter J.C."/>
            <person name="Han C."/>
            <person name="Ali Z."/>
            <person name="Tindall B.J."/>
            <person name="Goker M."/>
            <person name="Bristow J."/>
            <person name="Eisen J.A."/>
            <person name="Markowitz V."/>
            <person name="Hugenholtz P."/>
            <person name="Kyrpides N.C."/>
            <person name="Klenk H.P."/>
        </authorList>
    </citation>
    <scope>NUCLEOTIDE SEQUENCE [LARGE SCALE GENOMIC DNA]</scope>
    <source>
        <strain evidence="3">DSM 44928 / JCM 14897 / NBRC 102108 / NRRL B-24433 / ID139908</strain>
    </source>
</reference>
<dbReference type="KEGG" id="cai:Caci_7326"/>
<name>C7Q8G7_CATAD</name>
<dbReference type="Proteomes" id="UP000000851">
    <property type="component" value="Chromosome"/>
</dbReference>
<sequence>MNRSGGLFLRVLTVIAGLALVGIVLKLIGSILTPILPASFNAALSSGLAHLVTIVSPAIPAIGALAIIALVLWIITGRR</sequence>
<gene>
    <name evidence="2" type="ordered locus">Caci_7326</name>
</gene>
<dbReference type="EMBL" id="CP001700">
    <property type="protein sequence ID" value="ACU76155.1"/>
    <property type="molecule type" value="Genomic_DNA"/>
</dbReference>
<feature type="transmembrane region" description="Helical" evidence="1">
    <location>
        <begin position="7"/>
        <end position="28"/>
    </location>
</feature>
<keyword evidence="1" id="KW-0472">Membrane</keyword>
<keyword evidence="1" id="KW-0812">Transmembrane</keyword>
<accession>C7Q8G7</accession>
<dbReference type="STRING" id="479433.Caci_7326"/>
<keyword evidence="1" id="KW-1133">Transmembrane helix</keyword>
<proteinExistence type="predicted"/>
<protein>
    <submittedName>
        <fullName evidence="2">Uncharacterized protein</fullName>
    </submittedName>
</protein>
<evidence type="ECO:0000313" key="3">
    <source>
        <dbReference type="Proteomes" id="UP000000851"/>
    </source>
</evidence>
<dbReference type="HOGENOM" id="CLU_2599577_0_0_11"/>
<dbReference type="InParanoid" id="C7Q8G7"/>
<evidence type="ECO:0000256" key="1">
    <source>
        <dbReference type="SAM" id="Phobius"/>
    </source>
</evidence>
<evidence type="ECO:0000313" key="2">
    <source>
        <dbReference type="EMBL" id="ACU76155.1"/>
    </source>
</evidence>
<feature type="transmembrane region" description="Helical" evidence="1">
    <location>
        <begin position="48"/>
        <end position="75"/>
    </location>
</feature>
<organism evidence="2 3">
    <name type="scientific">Catenulispora acidiphila (strain DSM 44928 / JCM 14897 / NBRC 102108 / NRRL B-24433 / ID139908)</name>
    <dbReference type="NCBI Taxonomy" id="479433"/>
    <lineage>
        <taxon>Bacteria</taxon>
        <taxon>Bacillati</taxon>
        <taxon>Actinomycetota</taxon>
        <taxon>Actinomycetes</taxon>
        <taxon>Catenulisporales</taxon>
        <taxon>Catenulisporaceae</taxon>
        <taxon>Catenulispora</taxon>
    </lineage>
</organism>
<dbReference type="AlphaFoldDB" id="C7Q8G7"/>
<keyword evidence="3" id="KW-1185">Reference proteome</keyword>